<dbReference type="InterPro" id="IPR002328">
    <property type="entry name" value="ADH_Zn_CS"/>
</dbReference>
<dbReference type="NCBIfam" id="TIGR03989">
    <property type="entry name" value="Rxyl_3153"/>
    <property type="match status" value="1"/>
</dbReference>
<dbReference type="PROSITE" id="PS00059">
    <property type="entry name" value="ADH_ZINC"/>
    <property type="match status" value="1"/>
</dbReference>
<proteinExistence type="inferred from homology"/>
<keyword evidence="2 6" id="KW-0479">Metal-binding</keyword>
<dbReference type="SMART" id="SM00829">
    <property type="entry name" value="PKS_ER"/>
    <property type="match status" value="1"/>
</dbReference>
<dbReference type="RefSeq" id="WP_097204693.1">
    <property type="nucleotide sequence ID" value="NZ_JACHXB010000001.1"/>
</dbReference>
<dbReference type="GO" id="GO:0008270">
    <property type="term" value="F:zinc ion binding"/>
    <property type="evidence" value="ECO:0007669"/>
    <property type="project" value="InterPro"/>
</dbReference>
<keyword evidence="9" id="KW-1185">Reference proteome</keyword>
<dbReference type="GO" id="GO:0051903">
    <property type="term" value="F:S-(hydroxymethyl)glutathione dehydrogenase [NAD(P)+] activity"/>
    <property type="evidence" value="ECO:0007669"/>
    <property type="project" value="TreeGrafter"/>
</dbReference>
<feature type="domain" description="Enoyl reductase (ER)" evidence="7">
    <location>
        <begin position="17"/>
        <end position="370"/>
    </location>
</feature>
<evidence type="ECO:0000256" key="6">
    <source>
        <dbReference type="RuleBase" id="RU361277"/>
    </source>
</evidence>
<comment type="similarity">
    <text evidence="1 6">Belongs to the zinc-containing alcohol dehydrogenase family.</text>
</comment>
<accession>A0A285EAJ8</accession>
<keyword evidence="4" id="KW-0560">Oxidoreductase</keyword>
<dbReference type="OrthoDB" id="334894at2"/>
<keyword evidence="5" id="KW-0520">NAD</keyword>
<evidence type="ECO:0000256" key="2">
    <source>
        <dbReference type="ARBA" id="ARBA00022723"/>
    </source>
</evidence>
<evidence type="ECO:0000256" key="1">
    <source>
        <dbReference type="ARBA" id="ARBA00008072"/>
    </source>
</evidence>
<dbReference type="Gene3D" id="3.90.180.10">
    <property type="entry name" value="Medium-chain alcohol dehydrogenases, catalytic domain"/>
    <property type="match status" value="1"/>
</dbReference>
<dbReference type="PANTHER" id="PTHR43880:SF12">
    <property type="entry name" value="ALCOHOL DEHYDROGENASE CLASS-3"/>
    <property type="match status" value="1"/>
</dbReference>
<evidence type="ECO:0000313" key="9">
    <source>
        <dbReference type="Proteomes" id="UP000219514"/>
    </source>
</evidence>
<dbReference type="InterPro" id="IPR020843">
    <property type="entry name" value="ER"/>
</dbReference>
<dbReference type="GO" id="GO:0046294">
    <property type="term" value="P:formaldehyde catabolic process"/>
    <property type="evidence" value="ECO:0007669"/>
    <property type="project" value="TreeGrafter"/>
</dbReference>
<sequence>MSSITTRAAIARAPHQGWELVDLQLDDPKEHEVRVKFAASGLCHSDDHITQGDAPVRMPVVGGHEGAGIVESVGPNVTRVKPGDRIVCSYIPACGACRPCSTGHQNMCVKGLNAGTGMFLDGTFRFHLGDEDLGGFCTVGSFSQYAVISEWAAIPLADDIPWEVACLVGCGVPTGWGSAVNAAGVRAGDTVVVFGSGGVGSNAVQGARYAGAKNVVVVDPVAFKREMATSVFGATHAFATAKEAHEFVVETTWGQLADHAILTPGVVTEEMVNAAIQMTGKGGKVTITGVGKLTEKAAHFHAGALIGYQRQVRGALFGDCNPLFDVPRLLRLYQDGQLKLDELVTRTYKLDEVNEAYQDLADGKNIRGVILHEG</sequence>
<organism evidence="8 9">
    <name type="scientific">Geodermatophilus sabuli</name>
    <dbReference type="NCBI Taxonomy" id="1564158"/>
    <lineage>
        <taxon>Bacteria</taxon>
        <taxon>Bacillati</taxon>
        <taxon>Actinomycetota</taxon>
        <taxon>Actinomycetes</taxon>
        <taxon>Geodermatophilales</taxon>
        <taxon>Geodermatophilaceae</taxon>
        <taxon>Geodermatophilus</taxon>
    </lineage>
</organism>
<comment type="cofactor">
    <cofactor evidence="6">
        <name>Zn(2+)</name>
        <dbReference type="ChEBI" id="CHEBI:29105"/>
    </cofactor>
</comment>
<dbReference type="InterPro" id="IPR011032">
    <property type="entry name" value="GroES-like_sf"/>
</dbReference>
<dbReference type="SUPFAM" id="SSF51735">
    <property type="entry name" value="NAD(P)-binding Rossmann-fold domains"/>
    <property type="match status" value="1"/>
</dbReference>
<dbReference type="GO" id="GO:0005829">
    <property type="term" value="C:cytosol"/>
    <property type="evidence" value="ECO:0007669"/>
    <property type="project" value="TreeGrafter"/>
</dbReference>
<dbReference type="Gene3D" id="3.40.50.720">
    <property type="entry name" value="NAD(P)-binding Rossmann-like Domain"/>
    <property type="match status" value="1"/>
</dbReference>
<dbReference type="SUPFAM" id="SSF50129">
    <property type="entry name" value="GroES-like"/>
    <property type="match status" value="2"/>
</dbReference>
<evidence type="ECO:0000259" key="7">
    <source>
        <dbReference type="SMART" id="SM00829"/>
    </source>
</evidence>
<dbReference type="InterPro" id="IPR013149">
    <property type="entry name" value="ADH-like_C"/>
</dbReference>
<dbReference type="PANTHER" id="PTHR43880">
    <property type="entry name" value="ALCOHOL DEHYDROGENASE"/>
    <property type="match status" value="1"/>
</dbReference>
<evidence type="ECO:0000256" key="4">
    <source>
        <dbReference type="ARBA" id="ARBA00023002"/>
    </source>
</evidence>
<evidence type="ECO:0000256" key="5">
    <source>
        <dbReference type="ARBA" id="ARBA00023027"/>
    </source>
</evidence>
<name>A0A285EAJ8_9ACTN</name>
<dbReference type="CDD" id="cd08279">
    <property type="entry name" value="Zn_ADH_class_III"/>
    <property type="match status" value="1"/>
</dbReference>
<dbReference type="InterPro" id="IPR023921">
    <property type="entry name" value="ADH_Zn_actinomycetes"/>
</dbReference>
<evidence type="ECO:0000256" key="3">
    <source>
        <dbReference type="ARBA" id="ARBA00022833"/>
    </source>
</evidence>
<dbReference type="Proteomes" id="UP000219514">
    <property type="component" value="Unassembled WGS sequence"/>
</dbReference>
<dbReference type="EMBL" id="OBDO01000001">
    <property type="protein sequence ID" value="SNX95106.1"/>
    <property type="molecule type" value="Genomic_DNA"/>
</dbReference>
<keyword evidence="3 6" id="KW-0862">Zinc</keyword>
<protein>
    <submittedName>
        <fullName evidence="8">S-(Hydroxymethyl)glutathione dehydrogenase / alcohol dehydrogenase</fullName>
    </submittedName>
</protein>
<evidence type="ECO:0000313" key="8">
    <source>
        <dbReference type="EMBL" id="SNX95106.1"/>
    </source>
</evidence>
<dbReference type="InterPro" id="IPR013154">
    <property type="entry name" value="ADH-like_N"/>
</dbReference>
<dbReference type="Pfam" id="PF00107">
    <property type="entry name" value="ADH_zinc_N"/>
    <property type="match status" value="1"/>
</dbReference>
<dbReference type="Pfam" id="PF08240">
    <property type="entry name" value="ADH_N"/>
    <property type="match status" value="1"/>
</dbReference>
<dbReference type="InterPro" id="IPR036291">
    <property type="entry name" value="NAD(P)-bd_dom_sf"/>
</dbReference>
<reference evidence="8 9" key="1">
    <citation type="submission" date="2017-09" db="EMBL/GenBank/DDBJ databases">
        <authorList>
            <person name="Ehlers B."/>
            <person name="Leendertz F.H."/>
        </authorList>
    </citation>
    <scope>NUCLEOTIDE SEQUENCE [LARGE SCALE GENOMIC DNA]</scope>
    <source>
        <strain evidence="8 9">DSM 46844</strain>
    </source>
</reference>
<dbReference type="AlphaFoldDB" id="A0A285EAJ8"/>
<gene>
    <name evidence="8" type="ORF">SAMN06893097_101909</name>
</gene>